<evidence type="ECO:0000259" key="2">
    <source>
        <dbReference type="SMART" id="SM00060"/>
    </source>
</evidence>
<evidence type="ECO:0000313" key="3">
    <source>
        <dbReference type="EnsemblMetazoa" id="XP_019863109.1"/>
    </source>
</evidence>
<dbReference type="InterPro" id="IPR013783">
    <property type="entry name" value="Ig-like_fold"/>
</dbReference>
<feature type="signal peptide" evidence="1">
    <location>
        <begin position="1"/>
        <end position="24"/>
    </location>
</feature>
<sequence length="218" mass="23289">MASINVLHFLSALLCALQLSGCQCANIITVQPVSINTTLNSTVYFCCEAAAQYLYFNVNGTLASNVGVMAKGFFGTTTAGVNDIKVGHLEAEAYDYNNNTNITCTAFSQFPLDSNAEASAQTSGIAVLMIQGLLDDVGNLNWTTINCSSVLITWTPPYTLDNVPITGYLVNEIEQSNATNITLSTDPEHSKLYTVSVSAINDVGIGSSNYISFYYPTG</sequence>
<organism evidence="3 4">
    <name type="scientific">Amphimedon queenslandica</name>
    <name type="common">Sponge</name>
    <dbReference type="NCBI Taxonomy" id="400682"/>
    <lineage>
        <taxon>Eukaryota</taxon>
        <taxon>Metazoa</taxon>
        <taxon>Porifera</taxon>
        <taxon>Demospongiae</taxon>
        <taxon>Heteroscleromorpha</taxon>
        <taxon>Haplosclerida</taxon>
        <taxon>Niphatidae</taxon>
        <taxon>Amphimedon</taxon>
    </lineage>
</organism>
<proteinExistence type="predicted"/>
<reference evidence="4" key="1">
    <citation type="journal article" date="2010" name="Nature">
        <title>The Amphimedon queenslandica genome and the evolution of animal complexity.</title>
        <authorList>
            <person name="Srivastava M."/>
            <person name="Simakov O."/>
            <person name="Chapman J."/>
            <person name="Fahey B."/>
            <person name="Gauthier M.E."/>
            <person name="Mitros T."/>
            <person name="Richards G.S."/>
            <person name="Conaco C."/>
            <person name="Dacre M."/>
            <person name="Hellsten U."/>
            <person name="Larroux C."/>
            <person name="Putnam N.H."/>
            <person name="Stanke M."/>
            <person name="Adamska M."/>
            <person name="Darling A."/>
            <person name="Degnan S.M."/>
            <person name="Oakley T.H."/>
            <person name="Plachetzki D.C."/>
            <person name="Zhai Y."/>
            <person name="Adamski M."/>
            <person name="Calcino A."/>
            <person name="Cummins S.F."/>
            <person name="Goodstein D.M."/>
            <person name="Harris C."/>
            <person name="Jackson D.J."/>
            <person name="Leys S.P."/>
            <person name="Shu S."/>
            <person name="Woodcroft B.J."/>
            <person name="Vervoort M."/>
            <person name="Kosik K.S."/>
            <person name="Manning G."/>
            <person name="Degnan B.M."/>
            <person name="Rokhsar D.S."/>
        </authorList>
    </citation>
    <scope>NUCLEOTIDE SEQUENCE [LARGE SCALE GENOMIC DNA]</scope>
</reference>
<accession>A0AAN0K182</accession>
<dbReference type="Pfam" id="PF00041">
    <property type="entry name" value="fn3"/>
    <property type="match status" value="1"/>
</dbReference>
<reference evidence="3" key="2">
    <citation type="submission" date="2024-06" db="UniProtKB">
        <authorList>
            <consortium name="EnsemblMetazoa"/>
        </authorList>
    </citation>
    <scope>IDENTIFICATION</scope>
</reference>
<dbReference type="GeneID" id="109591966"/>
<feature type="chain" id="PRO_5042952374" description="Fibronectin type-III domain-containing protein" evidence="1">
    <location>
        <begin position="25"/>
        <end position="218"/>
    </location>
</feature>
<evidence type="ECO:0000313" key="4">
    <source>
        <dbReference type="Proteomes" id="UP000007879"/>
    </source>
</evidence>
<feature type="domain" description="Fibronectin type-III" evidence="2">
    <location>
        <begin position="134"/>
        <end position="206"/>
    </location>
</feature>
<dbReference type="KEGG" id="aqu:109591966"/>
<evidence type="ECO:0000256" key="1">
    <source>
        <dbReference type="SAM" id="SignalP"/>
    </source>
</evidence>
<dbReference type="AlphaFoldDB" id="A0AAN0K182"/>
<keyword evidence="1" id="KW-0732">Signal</keyword>
<dbReference type="CDD" id="cd00063">
    <property type="entry name" value="FN3"/>
    <property type="match status" value="1"/>
</dbReference>
<dbReference type="SMART" id="SM00060">
    <property type="entry name" value="FN3"/>
    <property type="match status" value="1"/>
</dbReference>
<dbReference type="InterPro" id="IPR036116">
    <property type="entry name" value="FN3_sf"/>
</dbReference>
<dbReference type="Proteomes" id="UP000007879">
    <property type="component" value="Unassembled WGS sequence"/>
</dbReference>
<dbReference type="InterPro" id="IPR003961">
    <property type="entry name" value="FN3_dom"/>
</dbReference>
<dbReference type="EnsemblMetazoa" id="XM_020007550.1">
    <property type="protein sequence ID" value="XP_019863109.1"/>
    <property type="gene ID" value="LOC109591966"/>
</dbReference>
<protein>
    <recommendedName>
        <fullName evidence="2">Fibronectin type-III domain-containing protein</fullName>
    </recommendedName>
</protein>
<name>A0AAN0K182_AMPQE</name>
<dbReference type="SUPFAM" id="SSF49265">
    <property type="entry name" value="Fibronectin type III"/>
    <property type="match status" value="1"/>
</dbReference>
<keyword evidence="4" id="KW-1185">Reference proteome</keyword>
<dbReference type="RefSeq" id="XP_019863109.1">
    <property type="nucleotide sequence ID" value="XM_020007550.1"/>
</dbReference>
<dbReference type="Gene3D" id="2.60.40.10">
    <property type="entry name" value="Immunoglobulins"/>
    <property type="match status" value="1"/>
</dbReference>